<accession>A0A9P3PHU2</accession>
<evidence type="ECO:0000313" key="8">
    <source>
        <dbReference type="EMBL" id="GLB35657.1"/>
    </source>
</evidence>
<evidence type="ECO:0000256" key="3">
    <source>
        <dbReference type="ARBA" id="ARBA00022771"/>
    </source>
</evidence>
<organism evidence="8 9">
    <name type="scientific">Lyophyllum shimeji</name>
    <name type="common">Hon-shimeji</name>
    <name type="synonym">Tricholoma shimeji</name>
    <dbReference type="NCBI Taxonomy" id="47721"/>
    <lineage>
        <taxon>Eukaryota</taxon>
        <taxon>Fungi</taxon>
        <taxon>Dikarya</taxon>
        <taxon>Basidiomycota</taxon>
        <taxon>Agaricomycotina</taxon>
        <taxon>Agaricomycetes</taxon>
        <taxon>Agaricomycetidae</taxon>
        <taxon>Agaricales</taxon>
        <taxon>Tricholomatineae</taxon>
        <taxon>Lyophyllaceae</taxon>
        <taxon>Lyophyllum</taxon>
    </lineage>
</organism>
<evidence type="ECO:0000256" key="4">
    <source>
        <dbReference type="ARBA" id="ARBA00022833"/>
    </source>
</evidence>
<feature type="compositionally biased region" description="Low complexity" evidence="6">
    <location>
        <begin position="52"/>
        <end position="64"/>
    </location>
</feature>
<keyword evidence="4" id="KW-0862">Zinc</keyword>
<keyword evidence="2" id="KW-0479">Metal-binding</keyword>
<dbReference type="Proteomes" id="UP001063166">
    <property type="component" value="Unassembled WGS sequence"/>
</dbReference>
<dbReference type="GO" id="GO:0008270">
    <property type="term" value="F:zinc ion binding"/>
    <property type="evidence" value="ECO:0007669"/>
    <property type="project" value="UniProtKB-KW"/>
</dbReference>
<evidence type="ECO:0000256" key="6">
    <source>
        <dbReference type="SAM" id="MobiDB-lite"/>
    </source>
</evidence>
<dbReference type="GO" id="GO:0005634">
    <property type="term" value="C:nucleus"/>
    <property type="evidence" value="ECO:0007669"/>
    <property type="project" value="UniProtKB-SubCell"/>
</dbReference>
<keyword evidence="9" id="KW-1185">Reference proteome</keyword>
<keyword evidence="3" id="KW-0863">Zinc-finger</keyword>
<protein>
    <recommendedName>
        <fullName evidence="7">HAT C-terminal dimerisation domain-containing protein</fullName>
    </recommendedName>
</protein>
<gene>
    <name evidence="8" type="ORF">LshimejAT787_0212220</name>
</gene>
<dbReference type="AlphaFoldDB" id="A0A9P3PHU2"/>
<feature type="compositionally biased region" description="Low complexity" evidence="6">
    <location>
        <begin position="109"/>
        <end position="121"/>
    </location>
</feature>
<reference evidence="8" key="1">
    <citation type="submission" date="2022-07" db="EMBL/GenBank/DDBJ databases">
        <title>The genome of Lyophyllum shimeji provides insight into the initial evolution of ectomycorrhizal fungal genome.</title>
        <authorList>
            <person name="Kobayashi Y."/>
            <person name="Shibata T."/>
            <person name="Hirakawa H."/>
            <person name="Shigenobu S."/>
            <person name="Nishiyama T."/>
            <person name="Yamada A."/>
            <person name="Hasebe M."/>
            <person name="Kawaguchi M."/>
        </authorList>
    </citation>
    <scope>NUCLEOTIDE SEQUENCE</scope>
    <source>
        <strain evidence="8">AT787</strain>
    </source>
</reference>
<keyword evidence="5" id="KW-0539">Nucleus</keyword>
<sequence length="856" mass="96523">MGRRLEADDPKNIIDGKRKRTISDKAKAAVQKVKGVLIRKSSKSSTNDTTGASSVSSDAPSTSVKPPKRSRQAIVLSEEEDEAELASRGVTDVEEVDAAGQVRVSGKLSSRSSSSRSSSSSDPVEQSNSVAKAHGLEEESDEQELSVYLYSKVKPVTDLSPERMQSGWRTAVYAFFQPDPVIEYRDGRKCHVFRCTGKGCTQRIVRYLDTKDAQSTGNMRKHVKKCWGEDVLHAADEAKNIHEARTKVVGGYRANGSITASFARKDKANVTYSHRPHTRTETRAEIVRWVSESNRPFAILKDRGLNCLLKTGRPTYYVPHPTTVSRDVKTVFAKARNRIAKMLKSHSGIVLAAAFAKTLDDFGIGEKVLSITCDNASPNDTMIDELADLLPYFPGAAHRTRCFAHIVNLVAKSLLRQFDVPKKKAQDALDDAEKDLLTLAEGIDLEDLETRTTAEGDLEKDNVEGWVDEVALLDEEEAEKLSESVRPVRLVLVKIRKLAFKIIHSSTILLPEWRRIVAGLEDPKLTDHLIPRDVSTRWNSTFDMLHMALRYRKAVDAITSNRANGLRQYELSGEEWKIASQLCDVLEILKHATTFFSRSTPNLATVIPAMDLIDQKFTTDSLDKTYEPAIRVALNFAKKTINRYYTKTDDSELYRIAMVLHPRHKLTYFKNNGWEDRWIKDAEKITRDEFERNYPLDIEEVELRPKEPQRTSGNMFDNLAALAPPKPAELRDELDRYLSTDVEAVEDVISWWTERQAMYPRLSRMALDYLTIPAVPLATSVDVERVFSLGRLQLTHVRNRMATQTTRALLCLGRWSLMGFIHDEDILKVVTLPEVPEEEGDSEGDVLMPDGWDDID</sequence>
<comment type="subcellular location">
    <subcellularLocation>
        <location evidence="1">Nucleus</location>
    </subcellularLocation>
</comment>
<dbReference type="EMBL" id="BRPK01000002">
    <property type="protein sequence ID" value="GLB35657.1"/>
    <property type="molecule type" value="Genomic_DNA"/>
</dbReference>
<evidence type="ECO:0000259" key="7">
    <source>
        <dbReference type="Pfam" id="PF05699"/>
    </source>
</evidence>
<evidence type="ECO:0000313" key="9">
    <source>
        <dbReference type="Proteomes" id="UP001063166"/>
    </source>
</evidence>
<dbReference type="SUPFAM" id="SSF53098">
    <property type="entry name" value="Ribonuclease H-like"/>
    <property type="match status" value="1"/>
</dbReference>
<dbReference type="Pfam" id="PF05699">
    <property type="entry name" value="Dimer_Tnp_hAT"/>
    <property type="match status" value="1"/>
</dbReference>
<dbReference type="PANTHER" id="PTHR46481">
    <property type="entry name" value="ZINC FINGER BED DOMAIN-CONTAINING PROTEIN 4"/>
    <property type="match status" value="1"/>
</dbReference>
<dbReference type="InterPro" id="IPR012337">
    <property type="entry name" value="RNaseH-like_sf"/>
</dbReference>
<comment type="caution">
    <text evidence="8">The sequence shown here is derived from an EMBL/GenBank/DDBJ whole genome shotgun (WGS) entry which is preliminary data.</text>
</comment>
<dbReference type="OrthoDB" id="3252425at2759"/>
<feature type="region of interest" description="Disordered" evidence="6">
    <location>
        <begin position="836"/>
        <end position="856"/>
    </location>
</feature>
<proteinExistence type="predicted"/>
<dbReference type="GO" id="GO:0046983">
    <property type="term" value="F:protein dimerization activity"/>
    <property type="evidence" value="ECO:0007669"/>
    <property type="project" value="InterPro"/>
</dbReference>
<dbReference type="SUPFAM" id="SSF140996">
    <property type="entry name" value="Hermes dimerisation domain"/>
    <property type="match status" value="1"/>
</dbReference>
<feature type="domain" description="HAT C-terminal dimerisation" evidence="7">
    <location>
        <begin position="733"/>
        <end position="815"/>
    </location>
</feature>
<name>A0A9P3PHU2_LYOSH</name>
<dbReference type="PANTHER" id="PTHR46481:SF10">
    <property type="entry name" value="ZINC FINGER BED DOMAIN-CONTAINING PROTEIN 39"/>
    <property type="match status" value="1"/>
</dbReference>
<feature type="compositionally biased region" description="Basic and acidic residues" evidence="6">
    <location>
        <begin position="1"/>
        <end position="27"/>
    </location>
</feature>
<evidence type="ECO:0000256" key="1">
    <source>
        <dbReference type="ARBA" id="ARBA00004123"/>
    </source>
</evidence>
<evidence type="ECO:0000256" key="2">
    <source>
        <dbReference type="ARBA" id="ARBA00022723"/>
    </source>
</evidence>
<dbReference type="InterPro" id="IPR008906">
    <property type="entry name" value="HATC_C_dom"/>
</dbReference>
<feature type="region of interest" description="Disordered" evidence="6">
    <location>
        <begin position="1"/>
        <end position="139"/>
    </location>
</feature>
<evidence type="ECO:0000256" key="5">
    <source>
        <dbReference type="ARBA" id="ARBA00023242"/>
    </source>
</evidence>
<dbReference type="InterPro" id="IPR052035">
    <property type="entry name" value="ZnF_BED_domain_contain"/>
</dbReference>